<dbReference type="OrthoDB" id="268027at2759"/>
<evidence type="ECO:0000256" key="2">
    <source>
        <dbReference type="SAM" id="Coils"/>
    </source>
</evidence>
<feature type="region of interest" description="Disordered" evidence="3">
    <location>
        <begin position="219"/>
        <end position="253"/>
    </location>
</feature>
<dbReference type="PANTHER" id="PTHR13015:SF0">
    <property type="entry name" value="WASH COMPLEX SUBUNIT 3"/>
    <property type="match status" value="1"/>
</dbReference>
<dbReference type="STRING" id="6265.A0A0B2W137"/>
<name>A0A0B2W137_TOXCA</name>
<comment type="caution">
    <text evidence="4">The sequence shown here is derived from an EMBL/GenBank/DDBJ whole genome shotgun (WGS) entry which is preliminary data.</text>
</comment>
<dbReference type="Pfam" id="PF10152">
    <property type="entry name" value="CCDC53"/>
    <property type="match status" value="1"/>
</dbReference>
<reference evidence="4 5" key="1">
    <citation type="submission" date="2014-11" db="EMBL/GenBank/DDBJ databases">
        <title>Genetic blueprint of the zoonotic pathogen Toxocara canis.</title>
        <authorList>
            <person name="Zhu X.-Q."/>
            <person name="Korhonen P.K."/>
            <person name="Cai H."/>
            <person name="Young N.D."/>
            <person name="Nejsum P."/>
            <person name="von Samson-Himmelstjerna G."/>
            <person name="Boag P.R."/>
            <person name="Tan P."/>
            <person name="Li Q."/>
            <person name="Min J."/>
            <person name="Yang Y."/>
            <person name="Wang X."/>
            <person name="Fang X."/>
            <person name="Hall R.S."/>
            <person name="Hofmann A."/>
            <person name="Sternberg P.W."/>
            <person name="Jex A.R."/>
            <person name="Gasser R.B."/>
        </authorList>
    </citation>
    <scope>NUCLEOTIDE SEQUENCE [LARGE SCALE GENOMIC DNA]</scope>
    <source>
        <strain evidence="4">PN_DK_2014</strain>
    </source>
</reference>
<dbReference type="OMA" id="FGNKMED"/>
<dbReference type="EMBL" id="JPKZ01000441">
    <property type="protein sequence ID" value="KHN87307.1"/>
    <property type="molecule type" value="Genomic_DNA"/>
</dbReference>
<dbReference type="PANTHER" id="PTHR13015">
    <property type="entry name" value="PROTEIN AD-016-RELATED"/>
    <property type="match status" value="1"/>
</dbReference>
<protein>
    <submittedName>
        <fullName evidence="4">WASH complex subunit CCDC53-like protein</fullName>
    </submittedName>
</protein>
<keyword evidence="5" id="KW-1185">Reference proteome</keyword>
<dbReference type="InterPro" id="IPR019309">
    <property type="entry name" value="WASHC3"/>
</dbReference>
<sequence length="253" mass="27877">MTEPDLSFINADINLEHVKPLDSKRVVAFVNYFVMKTTHFLNAFAGDVEARILEMENRMERVETQLLLLEAKVDSVAGMSEMFPDVTESRAKEADSHQPTTADHLEAITNEEVVVENGSRNGTLLMHRVEENTASPTTSSEQQPHLSIVTVREDARYAKYFKMLRMGVVEAAVKQKMASEGVDPLLLEYGVVEAAVKQKMASEGVDPLLLDNPNAPSEGGVMGNELIQELAQSNDSTSQEDESDAVASFSDTE</sequence>
<organism evidence="4 5">
    <name type="scientific">Toxocara canis</name>
    <name type="common">Canine roundworm</name>
    <dbReference type="NCBI Taxonomy" id="6265"/>
    <lineage>
        <taxon>Eukaryota</taxon>
        <taxon>Metazoa</taxon>
        <taxon>Ecdysozoa</taxon>
        <taxon>Nematoda</taxon>
        <taxon>Chromadorea</taxon>
        <taxon>Rhabditida</taxon>
        <taxon>Spirurina</taxon>
        <taxon>Ascaridomorpha</taxon>
        <taxon>Ascaridoidea</taxon>
        <taxon>Toxocaridae</taxon>
        <taxon>Toxocara</taxon>
    </lineage>
</organism>
<feature type="coiled-coil region" evidence="2">
    <location>
        <begin position="45"/>
        <end position="72"/>
    </location>
</feature>
<evidence type="ECO:0000256" key="1">
    <source>
        <dbReference type="ARBA" id="ARBA00006290"/>
    </source>
</evidence>
<dbReference type="AlphaFoldDB" id="A0A0B2W137"/>
<evidence type="ECO:0000313" key="5">
    <source>
        <dbReference type="Proteomes" id="UP000031036"/>
    </source>
</evidence>
<keyword evidence="2" id="KW-0175">Coiled coil</keyword>
<accession>A0A0B2W137</accession>
<dbReference type="Proteomes" id="UP000031036">
    <property type="component" value="Unassembled WGS sequence"/>
</dbReference>
<dbReference type="GO" id="GO:0071203">
    <property type="term" value="C:WASH complex"/>
    <property type="evidence" value="ECO:0007669"/>
    <property type="project" value="InterPro"/>
</dbReference>
<dbReference type="GO" id="GO:0006887">
    <property type="term" value="P:exocytosis"/>
    <property type="evidence" value="ECO:0007669"/>
    <property type="project" value="TreeGrafter"/>
</dbReference>
<evidence type="ECO:0000256" key="3">
    <source>
        <dbReference type="SAM" id="MobiDB-lite"/>
    </source>
</evidence>
<proteinExistence type="inferred from homology"/>
<evidence type="ECO:0000313" key="4">
    <source>
        <dbReference type="EMBL" id="KHN87307.1"/>
    </source>
</evidence>
<comment type="similarity">
    <text evidence="1">Belongs to the CCDC53 family.</text>
</comment>
<dbReference type="Gene3D" id="1.20.5.110">
    <property type="match status" value="1"/>
</dbReference>
<dbReference type="GO" id="GO:0030041">
    <property type="term" value="P:actin filament polymerization"/>
    <property type="evidence" value="ECO:0007669"/>
    <property type="project" value="TreeGrafter"/>
</dbReference>
<gene>
    <name evidence="4" type="ORF">Tcan_17913</name>
</gene>